<dbReference type="Gene3D" id="2.40.50.1020">
    <property type="entry name" value="LytTr DNA-binding domain"/>
    <property type="match status" value="1"/>
</dbReference>
<keyword evidence="1" id="KW-0597">Phosphoprotein</keyword>
<dbReference type="STRING" id="1123281.SAMN02745180_02388"/>
<dbReference type="Pfam" id="PF00072">
    <property type="entry name" value="Response_reg"/>
    <property type="match status" value="1"/>
</dbReference>
<dbReference type="OrthoDB" id="1701771at2"/>
<dbReference type="Pfam" id="PF04397">
    <property type="entry name" value="LytTR"/>
    <property type="match status" value="1"/>
</dbReference>
<dbReference type="PROSITE" id="PS50930">
    <property type="entry name" value="HTH_LYTTR"/>
    <property type="match status" value="1"/>
</dbReference>
<protein>
    <submittedName>
        <fullName evidence="4">Two component transcriptional regulator, LytTR family</fullName>
    </submittedName>
</protein>
<dbReference type="PANTHER" id="PTHR37299">
    <property type="entry name" value="TRANSCRIPTIONAL REGULATOR-RELATED"/>
    <property type="match status" value="1"/>
</dbReference>
<dbReference type="InterPro" id="IPR046947">
    <property type="entry name" value="LytR-like"/>
</dbReference>
<dbReference type="RefSeq" id="WP_072745020.1">
    <property type="nucleotide sequence ID" value="NZ_FQXR01000014.1"/>
</dbReference>
<dbReference type="SMART" id="SM00448">
    <property type="entry name" value="REC"/>
    <property type="match status" value="1"/>
</dbReference>
<organism evidence="4 5">
    <name type="scientific">Sporanaerobacter acetigenes DSM 13106</name>
    <dbReference type="NCBI Taxonomy" id="1123281"/>
    <lineage>
        <taxon>Bacteria</taxon>
        <taxon>Bacillati</taxon>
        <taxon>Bacillota</taxon>
        <taxon>Tissierellia</taxon>
        <taxon>Tissierellales</taxon>
        <taxon>Sporanaerobacteraceae</taxon>
        <taxon>Sporanaerobacter</taxon>
    </lineage>
</organism>
<feature type="domain" description="Response regulatory" evidence="2">
    <location>
        <begin position="2"/>
        <end position="118"/>
    </location>
</feature>
<dbReference type="Gene3D" id="3.40.50.2300">
    <property type="match status" value="1"/>
</dbReference>
<evidence type="ECO:0000259" key="3">
    <source>
        <dbReference type="PROSITE" id="PS50930"/>
    </source>
</evidence>
<sequence>MKFLVLEDEVYTRKFIKKIISENAPTSEVFDTSNSRDAINLAIDHHPPIAMLDMELEGDDLNGLEVGRMIQKINPETKIVFITGHSKYAVSAFDVHPYDYILKPINVKRLIETIVTLTNSIEKNSVNEKKGIEKIVVKNGNEMLFISVENILYVEKADRNTIIHDENNAYCVQDTLQELEMKLGNNFLRVHKSYIVNKDKIDKIKEVGERTYEIKFLNSHKVAAMSRTGYGKFKEELKNRIL</sequence>
<dbReference type="InterPro" id="IPR001789">
    <property type="entry name" value="Sig_transdc_resp-reg_receiver"/>
</dbReference>
<dbReference type="GO" id="GO:0000156">
    <property type="term" value="F:phosphorelay response regulator activity"/>
    <property type="evidence" value="ECO:0007669"/>
    <property type="project" value="InterPro"/>
</dbReference>
<dbReference type="GO" id="GO:0003677">
    <property type="term" value="F:DNA binding"/>
    <property type="evidence" value="ECO:0007669"/>
    <property type="project" value="InterPro"/>
</dbReference>
<dbReference type="SMART" id="SM00850">
    <property type="entry name" value="LytTR"/>
    <property type="match status" value="1"/>
</dbReference>
<dbReference type="EMBL" id="FQXR01000014">
    <property type="protein sequence ID" value="SHI14451.1"/>
    <property type="molecule type" value="Genomic_DNA"/>
</dbReference>
<name>A0A1M5YR57_9FIRM</name>
<feature type="domain" description="HTH LytTR-type" evidence="3">
    <location>
        <begin position="135"/>
        <end position="239"/>
    </location>
</feature>
<accession>A0A1M5YR57</accession>
<dbReference type="Proteomes" id="UP000184389">
    <property type="component" value="Unassembled WGS sequence"/>
</dbReference>
<dbReference type="PANTHER" id="PTHR37299:SF1">
    <property type="entry name" value="STAGE 0 SPORULATION PROTEIN A HOMOLOG"/>
    <property type="match status" value="1"/>
</dbReference>
<dbReference type="SUPFAM" id="SSF52172">
    <property type="entry name" value="CheY-like"/>
    <property type="match status" value="1"/>
</dbReference>
<reference evidence="4 5" key="1">
    <citation type="submission" date="2016-11" db="EMBL/GenBank/DDBJ databases">
        <authorList>
            <person name="Jaros S."/>
            <person name="Januszkiewicz K."/>
            <person name="Wedrychowicz H."/>
        </authorList>
    </citation>
    <scope>NUCLEOTIDE SEQUENCE [LARGE SCALE GENOMIC DNA]</scope>
    <source>
        <strain evidence="4 5">DSM 13106</strain>
    </source>
</reference>
<evidence type="ECO:0000256" key="1">
    <source>
        <dbReference type="PROSITE-ProRule" id="PRU00169"/>
    </source>
</evidence>
<evidence type="ECO:0000259" key="2">
    <source>
        <dbReference type="PROSITE" id="PS50110"/>
    </source>
</evidence>
<dbReference type="InterPro" id="IPR011006">
    <property type="entry name" value="CheY-like_superfamily"/>
</dbReference>
<evidence type="ECO:0000313" key="4">
    <source>
        <dbReference type="EMBL" id="SHI14451.1"/>
    </source>
</evidence>
<dbReference type="InterPro" id="IPR007492">
    <property type="entry name" value="LytTR_DNA-bd_dom"/>
</dbReference>
<dbReference type="AlphaFoldDB" id="A0A1M5YR57"/>
<evidence type="ECO:0000313" key="5">
    <source>
        <dbReference type="Proteomes" id="UP000184389"/>
    </source>
</evidence>
<proteinExistence type="predicted"/>
<keyword evidence="5" id="KW-1185">Reference proteome</keyword>
<gene>
    <name evidence="4" type="ORF">SAMN02745180_02388</name>
</gene>
<dbReference type="PROSITE" id="PS50110">
    <property type="entry name" value="RESPONSE_REGULATORY"/>
    <property type="match status" value="1"/>
</dbReference>
<feature type="modified residue" description="4-aspartylphosphate" evidence="1">
    <location>
        <position position="53"/>
    </location>
</feature>